<protein>
    <recommendedName>
        <fullName evidence="3">Nuclear transport factor 2 family protein</fullName>
    </recommendedName>
</protein>
<comment type="caution">
    <text evidence="1">The sequence shown here is derived from an EMBL/GenBank/DDBJ whole genome shotgun (WGS) entry which is preliminary data.</text>
</comment>
<name>A0A4V2R1I0_ACICA</name>
<dbReference type="EMBL" id="SLVJ01000004">
    <property type="protein sequence ID" value="TCM68638.1"/>
    <property type="molecule type" value="Genomic_DNA"/>
</dbReference>
<proteinExistence type="predicted"/>
<dbReference type="SUPFAM" id="SSF54427">
    <property type="entry name" value="NTF2-like"/>
    <property type="match status" value="1"/>
</dbReference>
<gene>
    <name evidence="1" type="ORF">EC844_10414</name>
</gene>
<evidence type="ECO:0000313" key="2">
    <source>
        <dbReference type="Proteomes" id="UP000294963"/>
    </source>
</evidence>
<dbReference type="Gene3D" id="3.10.450.50">
    <property type="match status" value="1"/>
</dbReference>
<reference evidence="1 2" key="1">
    <citation type="submission" date="2019-03" db="EMBL/GenBank/DDBJ databases">
        <title>Genomic analyses of the natural microbiome of Caenorhabditis elegans.</title>
        <authorList>
            <person name="Samuel B."/>
        </authorList>
    </citation>
    <scope>NUCLEOTIDE SEQUENCE [LARGE SCALE GENOMIC DNA]</scope>
    <source>
        <strain evidence="1 2">JUb89</strain>
    </source>
</reference>
<evidence type="ECO:0000313" key="1">
    <source>
        <dbReference type="EMBL" id="TCM68638.1"/>
    </source>
</evidence>
<dbReference type="Proteomes" id="UP000294963">
    <property type="component" value="Unassembled WGS sequence"/>
</dbReference>
<keyword evidence="2" id="KW-1185">Reference proteome</keyword>
<dbReference type="OrthoDB" id="8900350at2"/>
<accession>A0A4V2R1I0</accession>
<evidence type="ECO:0008006" key="3">
    <source>
        <dbReference type="Google" id="ProtNLM"/>
    </source>
</evidence>
<organism evidence="1 2">
    <name type="scientific">Acinetobacter calcoaceticus</name>
    <dbReference type="NCBI Taxonomy" id="471"/>
    <lineage>
        <taxon>Bacteria</taxon>
        <taxon>Pseudomonadati</taxon>
        <taxon>Pseudomonadota</taxon>
        <taxon>Gammaproteobacteria</taxon>
        <taxon>Moraxellales</taxon>
        <taxon>Moraxellaceae</taxon>
        <taxon>Acinetobacter</taxon>
        <taxon>Acinetobacter calcoaceticus/baumannii complex</taxon>
    </lineage>
</organism>
<dbReference type="InterPro" id="IPR032710">
    <property type="entry name" value="NTF2-like_dom_sf"/>
</dbReference>
<dbReference type="AlphaFoldDB" id="A0A4V2R1I0"/>
<sequence length="115" mass="13745">MSQDLEQIRDAWLQAYYRGDIDQLRQYEHEHLQMIYEAKAMTESSLNRYEQIAHAVKNSVWKPQKPNIMIEEFEFDHDANHCTVSLKSDQAKTLIQELWVFDGAWKIIQLKFCKP</sequence>